<dbReference type="Gene3D" id="3.40.50.300">
    <property type="entry name" value="P-loop containing nucleotide triphosphate hydrolases"/>
    <property type="match status" value="1"/>
</dbReference>
<dbReference type="Pfam" id="PF13614">
    <property type="entry name" value="AAA_31"/>
    <property type="match status" value="1"/>
</dbReference>
<dbReference type="GO" id="GO:0042802">
    <property type="term" value="F:identical protein binding"/>
    <property type="evidence" value="ECO:0007669"/>
    <property type="project" value="UniProtKB-ARBA"/>
</dbReference>
<dbReference type="InterPro" id="IPR005702">
    <property type="entry name" value="Wzc-like_C"/>
</dbReference>
<accession>A0A3S6R0Q9</accession>
<dbReference type="PANTHER" id="PTHR32309">
    <property type="entry name" value="TYROSINE-PROTEIN KINASE"/>
    <property type="match status" value="1"/>
</dbReference>
<evidence type="ECO:0000256" key="5">
    <source>
        <dbReference type="ARBA" id="ARBA00022679"/>
    </source>
</evidence>
<dbReference type="PANTHER" id="PTHR32309:SF13">
    <property type="entry name" value="FERRIC ENTEROBACTIN TRANSPORT PROTEIN FEPE"/>
    <property type="match status" value="1"/>
</dbReference>
<dbReference type="KEGG" id="lng:BSQ50_05490"/>
<dbReference type="Proteomes" id="UP000324497">
    <property type="component" value="Chromosome"/>
</dbReference>
<evidence type="ECO:0000256" key="7">
    <source>
        <dbReference type="ARBA" id="ARBA00022777"/>
    </source>
</evidence>
<dbReference type="GO" id="GO:0005886">
    <property type="term" value="C:plasma membrane"/>
    <property type="evidence" value="ECO:0007669"/>
    <property type="project" value="TreeGrafter"/>
</dbReference>
<dbReference type="RefSeq" id="WP_187343780.1">
    <property type="nucleotide sequence ID" value="NZ_CP018180.1"/>
</dbReference>
<keyword evidence="6" id="KW-0547">Nucleotide-binding</keyword>
<comment type="pathway">
    <text evidence="1">Capsule biogenesis; capsule polysaccharide biosynthesis.</text>
</comment>
<evidence type="ECO:0000259" key="14">
    <source>
        <dbReference type="Pfam" id="PF13614"/>
    </source>
</evidence>
<evidence type="ECO:0000256" key="12">
    <source>
        <dbReference type="ARBA" id="ARBA00024964"/>
    </source>
</evidence>
<keyword evidence="10" id="KW-0829">Tyrosine-protein kinase</keyword>
<dbReference type="EC" id="2.7.10.2" evidence="3"/>
<dbReference type="NCBIfam" id="TIGR01007">
    <property type="entry name" value="eps_fam"/>
    <property type="match status" value="1"/>
</dbReference>
<evidence type="ECO:0000256" key="10">
    <source>
        <dbReference type="ARBA" id="ARBA00023137"/>
    </source>
</evidence>
<dbReference type="CDD" id="cd05387">
    <property type="entry name" value="BY-kinase"/>
    <property type="match status" value="1"/>
</dbReference>
<evidence type="ECO:0000256" key="3">
    <source>
        <dbReference type="ARBA" id="ARBA00011903"/>
    </source>
</evidence>
<dbReference type="GO" id="GO:0004715">
    <property type="term" value="F:non-membrane spanning protein tyrosine kinase activity"/>
    <property type="evidence" value="ECO:0007669"/>
    <property type="project" value="UniProtKB-EC"/>
</dbReference>
<keyword evidence="5" id="KW-0808">Transferase</keyword>
<evidence type="ECO:0000256" key="9">
    <source>
        <dbReference type="ARBA" id="ARBA00022903"/>
    </source>
</evidence>
<dbReference type="GO" id="GO:0045227">
    <property type="term" value="P:capsule polysaccharide biosynthetic process"/>
    <property type="evidence" value="ECO:0007669"/>
    <property type="project" value="UniProtKB-UniPathway"/>
</dbReference>
<comment type="function">
    <text evidence="12">Involved in the regulation of capsular polysaccharide biosynthesis. Autophosphorylation of CpsD attenuates its activity and reduces the level of encapsulation. May be part of a complex that directs the coordinated polymerization and export to the cell surface of the capsular polysaccharide.</text>
</comment>
<dbReference type="InterPro" id="IPR025669">
    <property type="entry name" value="AAA_dom"/>
</dbReference>
<gene>
    <name evidence="15" type="ORF">BSQ50_05490</name>
</gene>
<dbReference type="AlphaFoldDB" id="A0A3S6R0Q9"/>
<dbReference type="UniPathway" id="UPA00934"/>
<evidence type="ECO:0000313" key="15">
    <source>
        <dbReference type="EMBL" id="AUJ32057.1"/>
    </source>
</evidence>
<evidence type="ECO:0000256" key="6">
    <source>
        <dbReference type="ARBA" id="ARBA00022741"/>
    </source>
</evidence>
<dbReference type="InterPro" id="IPR027417">
    <property type="entry name" value="P-loop_NTPase"/>
</dbReference>
<name>A0A3S6R0Q9_9LACO</name>
<evidence type="ECO:0000256" key="1">
    <source>
        <dbReference type="ARBA" id="ARBA00005132"/>
    </source>
</evidence>
<keyword evidence="11" id="KW-0270">Exopolysaccharide synthesis</keyword>
<dbReference type="InterPro" id="IPR050445">
    <property type="entry name" value="Bact_polysacc_biosynth/exp"/>
</dbReference>
<keyword evidence="16" id="KW-1185">Reference proteome</keyword>
<proteinExistence type="inferred from homology"/>
<reference evidence="15 16" key="1">
    <citation type="submission" date="2016-11" db="EMBL/GenBank/DDBJ databases">
        <title>Interaction between Lactobacillus species and yeast in water kefir.</title>
        <authorList>
            <person name="Behr J."/>
            <person name="Xu D."/>
            <person name="Vogel R.F."/>
        </authorList>
    </citation>
    <scope>NUCLEOTIDE SEQUENCE [LARGE SCALE GENOMIC DNA]</scope>
    <source>
        <strain evidence="15 16">TMW 1.1827</strain>
    </source>
</reference>
<sequence>MYNIFKLGKKAKPLSTDSMENGVHMIAAVAPNSVISEQFKTVRTNIQFSNADASYRTLMLTSSIASEGKSTVAANLAVTFAKQGKRTLLVDADMRRPTINATFSISNPKGLTNFLTDREFDVNNAIYETSIPKLYVMPSGPIPPNPAELLSSKRMDSLIKALSDQLDLVIYDAPPVLSVTDAQILATKVDGTILVVRKNIAEKEAVKHSITALKQVNAKIIGTILNDVENAGGSGYYGYYGYGYYGKSDKKQKTR</sequence>
<evidence type="ECO:0000256" key="11">
    <source>
        <dbReference type="ARBA" id="ARBA00023169"/>
    </source>
</evidence>
<dbReference type="FunFam" id="3.40.50.300:FF:000527">
    <property type="entry name" value="Tyrosine-protein kinase etk"/>
    <property type="match status" value="1"/>
</dbReference>
<evidence type="ECO:0000256" key="13">
    <source>
        <dbReference type="ARBA" id="ARBA00051245"/>
    </source>
</evidence>
<dbReference type="GO" id="GO:0005524">
    <property type="term" value="F:ATP binding"/>
    <property type="evidence" value="ECO:0007669"/>
    <property type="project" value="UniProtKB-KW"/>
</dbReference>
<organism evidence="15 16">
    <name type="scientific">Liquorilactobacillus nagelii</name>
    <dbReference type="NCBI Taxonomy" id="82688"/>
    <lineage>
        <taxon>Bacteria</taxon>
        <taxon>Bacillati</taxon>
        <taxon>Bacillota</taxon>
        <taxon>Bacilli</taxon>
        <taxon>Lactobacillales</taxon>
        <taxon>Lactobacillaceae</taxon>
        <taxon>Liquorilactobacillus</taxon>
    </lineage>
</organism>
<comment type="similarity">
    <text evidence="2">Belongs to the CpsD/CapB family.</text>
</comment>
<keyword evidence="9" id="KW-0972">Capsule biogenesis/degradation</keyword>
<evidence type="ECO:0000256" key="2">
    <source>
        <dbReference type="ARBA" id="ARBA00007316"/>
    </source>
</evidence>
<dbReference type="EMBL" id="CP018180">
    <property type="protein sequence ID" value="AUJ32057.1"/>
    <property type="molecule type" value="Genomic_DNA"/>
</dbReference>
<keyword evidence="8" id="KW-0067">ATP-binding</keyword>
<comment type="catalytic activity">
    <reaction evidence="13">
        <text>L-tyrosyl-[protein] + ATP = O-phospho-L-tyrosyl-[protein] + ADP + H(+)</text>
        <dbReference type="Rhea" id="RHEA:10596"/>
        <dbReference type="Rhea" id="RHEA-COMP:10136"/>
        <dbReference type="Rhea" id="RHEA-COMP:20101"/>
        <dbReference type="ChEBI" id="CHEBI:15378"/>
        <dbReference type="ChEBI" id="CHEBI:30616"/>
        <dbReference type="ChEBI" id="CHEBI:46858"/>
        <dbReference type="ChEBI" id="CHEBI:61978"/>
        <dbReference type="ChEBI" id="CHEBI:456216"/>
        <dbReference type="EC" id="2.7.10.2"/>
    </reaction>
</comment>
<evidence type="ECO:0000256" key="8">
    <source>
        <dbReference type="ARBA" id="ARBA00022840"/>
    </source>
</evidence>
<dbReference type="SUPFAM" id="SSF52540">
    <property type="entry name" value="P-loop containing nucleoside triphosphate hydrolases"/>
    <property type="match status" value="1"/>
</dbReference>
<protein>
    <recommendedName>
        <fullName evidence="4">Tyrosine-protein kinase CpsD</fullName>
        <ecNumber evidence="3">2.7.10.2</ecNumber>
    </recommendedName>
</protein>
<evidence type="ECO:0000313" key="16">
    <source>
        <dbReference type="Proteomes" id="UP000324497"/>
    </source>
</evidence>
<evidence type="ECO:0000256" key="4">
    <source>
        <dbReference type="ARBA" id="ARBA00019200"/>
    </source>
</evidence>
<feature type="domain" description="AAA" evidence="14">
    <location>
        <begin position="68"/>
        <end position="218"/>
    </location>
</feature>
<keyword evidence="7" id="KW-0418">Kinase</keyword>